<evidence type="ECO:0000256" key="1">
    <source>
        <dbReference type="SAM" id="Phobius"/>
    </source>
</evidence>
<organism evidence="3 5">
    <name type="scientific">Streptococcus pneumoniae</name>
    <dbReference type="NCBI Taxonomy" id="1313"/>
    <lineage>
        <taxon>Bacteria</taxon>
        <taxon>Bacillati</taxon>
        <taxon>Bacillota</taxon>
        <taxon>Bacilli</taxon>
        <taxon>Lactobacillales</taxon>
        <taxon>Streptococcaceae</taxon>
        <taxon>Streptococcus</taxon>
    </lineage>
</organism>
<dbReference type="EMBL" id="WNIB01000014">
    <property type="protein sequence ID" value="MTV89707.1"/>
    <property type="molecule type" value="Genomic_DNA"/>
</dbReference>
<sequence>MSIITIILTTIVALEHFYIFYLESIATRSDATSRVFNMEKEELAHPSVSSLFKNQGIYKALLGVFLWYGIYFSQNLEIVTIFVLFVIGAATYGSLTADKKIILKQGGSAILALISILLFKIHLKVDSNLANPF</sequence>
<dbReference type="AlphaFoldDB" id="A0A0E8IPY6"/>
<reference evidence="3 5" key="2">
    <citation type="submission" date="2019-11" db="EMBL/GenBank/DDBJ databases">
        <title>Growth characteristics of pneumococcus vary with the chemical composition of the capsule and with environmental conditions.</title>
        <authorList>
            <person name="Tothpal A."/>
            <person name="Desobry K."/>
            <person name="Joshi S."/>
            <person name="Wyllie A.L."/>
            <person name="Weinberger D.M."/>
        </authorList>
    </citation>
    <scope>NUCLEOTIDE SEQUENCE [LARGE SCALE GENOMIC DNA]</scope>
    <source>
        <strain evidence="3">Pnumococcus15C</strain>
        <strain evidence="5">pnumococcus15C</strain>
    </source>
</reference>
<gene>
    <name evidence="2" type="ORF">ERS021383_01207</name>
    <name evidence="3" type="ORF">GM544_04120</name>
</gene>
<name>A0A0E8IPY6_STREE</name>
<evidence type="ECO:0000313" key="5">
    <source>
        <dbReference type="Proteomes" id="UP000476212"/>
    </source>
</evidence>
<comment type="caution">
    <text evidence="3">The sequence shown here is derived from an EMBL/GenBank/DDBJ whole genome shotgun (WGS) entry which is preliminary data.</text>
</comment>
<protein>
    <submittedName>
        <fullName evidence="3">DUF1304 family protein</fullName>
    </submittedName>
    <submittedName>
        <fullName evidence="2">Integral membrane protein</fullName>
    </submittedName>
</protein>
<accession>A0A0E8IPY6</accession>
<proteinExistence type="predicted"/>
<dbReference type="EMBL" id="CKTV01000017">
    <property type="protein sequence ID" value="CJA43480.1"/>
    <property type="molecule type" value="Genomic_DNA"/>
</dbReference>
<dbReference type="PANTHER" id="PTHR38446:SF1">
    <property type="entry name" value="BLL0914 PROTEIN"/>
    <property type="match status" value="1"/>
</dbReference>
<dbReference type="Proteomes" id="UP000043005">
    <property type="component" value="Unassembled WGS sequence"/>
</dbReference>
<evidence type="ECO:0000313" key="3">
    <source>
        <dbReference type="EMBL" id="MTV89707.1"/>
    </source>
</evidence>
<dbReference type="Proteomes" id="UP000476212">
    <property type="component" value="Unassembled WGS sequence"/>
</dbReference>
<dbReference type="InterPro" id="IPR009732">
    <property type="entry name" value="DUF1304"/>
</dbReference>
<dbReference type="RefSeq" id="WP_000022864.1">
    <property type="nucleotide sequence ID" value="NZ_CAXKTR010000009.1"/>
</dbReference>
<dbReference type="PANTHER" id="PTHR38446">
    <property type="entry name" value="BLL0914 PROTEIN"/>
    <property type="match status" value="1"/>
</dbReference>
<reference evidence="2 4" key="1">
    <citation type="submission" date="2015-03" db="EMBL/GenBank/DDBJ databases">
        <authorList>
            <consortium name="Pathogen Informatics"/>
            <person name="Murphy D."/>
        </authorList>
    </citation>
    <scope>NUCLEOTIDE SEQUENCE [LARGE SCALE GENOMIC DNA]</scope>
    <source>
        <strain evidence="2 4">SMRU1873</strain>
    </source>
</reference>
<feature type="transmembrane region" description="Helical" evidence="1">
    <location>
        <begin position="107"/>
        <end position="123"/>
    </location>
</feature>
<evidence type="ECO:0000313" key="2">
    <source>
        <dbReference type="EMBL" id="CJA43480.1"/>
    </source>
</evidence>
<dbReference type="Pfam" id="PF06993">
    <property type="entry name" value="DUF1304"/>
    <property type="match status" value="1"/>
</dbReference>
<keyword evidence="1" id="KW-0812">Transmembrane</keyword>
<keyword evidence="1" id="KW-0472">Membrane</keyword>
<evidence type="ECO:0000313" key="4">
    <source>
        <dbReference type="Proteomes" id="UP000043005"/>
    </source>
</evidence>
<dbReference type="OMA" id="LEMFLWE"/>
<keyword evidence="1" id="KW-1133">Transmembrane helix</keyword>